<evidence type="ECO:0000313" key="6">
    <source>
        <dbReference type="EMBL" id="PSN69063.1"/>
    </source>
</evidence>
<keyword evidence="4" id="KW-1133">Transmembrane helix</keyword>
<gene>
    <name evidence="6" type="ORF">BS50DRAFT_572248</name>
</gene>
<evidence type="ECO:0000256" key="3">
    <source>
        <dbReference type="ARBA" id="ARBA00022692"/>
    </source>
</evidence>
<reference evidence="6 7" key="1">
    <citation type="journal article" date="2018" name="Front. Microbiol.">
        <title>Genome-Wide Analysis of Corynespora cassiicola Leaf Fall Disease Putative Effectors.</title>
        <authorList>
            <person name="Lopez D."/>
            <person name="Ribeiro S."/>
            <person name="Label P."/>
            <person name="Fumanal B."/>
            <person name="Venisse J.S."/>
            <person name="Kohler A."/>
            <person name="de Oliveira R.R."/>
            <person name="Labutti K."/>
            <person name="Lipzen A."/>
            <person name="Lail K."/>
            <person name="Bauer D."/>
            <person name="Ohm R.A."/>
            <person name="Barry K.W."/>
            <person name="Spatafora J."/>
            <person name="Grigoriev I.V."/>
            <person name="Martin F.M."/>
            <person name="Pujade-Renaud V."/>
        </authorList>
    </citation>
    <scope>NUCLEOTIDE SEQUENCE [LARGE SCALE GENOMIC DNA]</scope>
    <source>
        <strain evidence="6 7">Philippines</strain>
    </source>
</reference>
<dbReference type="Gene3D" id="6.10.110.10">
    <property type="match status" value="1"/>
</dbReference>
<protein>
    <submittedName>
        <fullName evidence="6">Uncharacterized protein</fullName>
    </submittedName>
</protein>
<dbReference type="Pfam" id="PF06140">
    <property type="entry name" value="Ifi-6-16"/>
    <property type="match status" value="1"/>
</dbReference>
<dbReference type="OrthoDB" id="440424at2759"/>
<evidence type="ECO:0000256" key="1">
    <source>
        <dbReference type="ARBA" id="ARBA00004141"/>
    </source>
</evidence>
<dbReference type="AlphaFoldDB" id="A0A2T2NUJ7"/>
<dbReference type="InterPro" id="IPR038213">
    <property type="entry name" value="IFI6/IFI27-like_sf"/>
</dbReference>
<keyword evidence="7" id="KW-1185">Reference proteome</keyword>
<comment type="subcellular location">
    <subcellularLocation>
        <location evidence="1">Membrane</location>
        <topology evidence="1">Multi-pass membrane protein</topology>
    </subcellularLocation>
</comment>
<proteinExistence type="inferred from homology"/>
<dbReference type="InterPro" id="IPR009311">
    <property type="entry name" value="IFI6/IFI27-like"/>
</dbReference>
<name>A0A2T2NUJ7_CORCC</name>
<accession>A0A2T2NUJ7</accession>
<comment type="similarity">
    <text evidence="2">Belongs to the IFI6/IFI27 family.</text>
</comment>
<evidence type="ECO:0000256" key="2">
    <source>
        <dbReference type="ARBA" id="ARBA00007262"/>
    </source>
</evidence>
<organism evidence="6 7">
    <name type="scientific">Corynespora cassiicola Philippines</name>
    <dbReference type="NCBI Taxonomy" id="1448308"/>
    <lineage>
        <taxon>Eukaryota</taxon>
        <taxon>Fungi</taxon>
        <taxon>Dikarya</taxon>
        <taxon>Ascomycota</taxon>
        <taxon>Pezizomycotina</taxon>
        <taxon>Dothideomycetes</taxon>
        <taxon>Pleosporomycetidae</taxon>
        <taxon>Pleosporales</taxon>
        <taxon>Corynesporascaceae</taxon>
        <taxon>Corynespora</taxon>
    </lineage>
</organism>
<keyword evidence="5" id="KW-0472">Membrane</keyword>
<dbReference type="Proteomes" id="UP000240883">
    <property type="component" value="Unassembled WGS sequence"/>
</dbReference>
<sequence>MNSLLETIAHCLTGGGEPEIDASPEKQGILVRPEYRSSEAVAKDVIQAIIGAEKGGKDLQRTLDRIVGEYGWTEKVAEWTLAKLEAALKETSKLKPPLKEACNRAWEAAREIEGFVQEHPVFCTVIALGVLALMAPWAIEALGFGELGPIEGSFASWWQARYAGTVPKGSLFSFFQRLGMTWR</sequence>
<keyword evidence="3" id="KW-0812">Transmembrane</keyword>
<evidence type="ECO:0000256" key="4">
    <source>
        <dbReference type="ARBA" id="ARBA00022989"/>
    </source>
</evidence>
<evidence type="ECO:0000313" key="7">
    <source>
        <dbReference type="Proteomes" id="UP000240883"/>
    </source>
</evidence>
<dbReference type="GO" id="GO:0016020">
    <property type="term" value="C:membrane"/>
    <property type="evidence" value="ECO:0007669"/>
    <property type="project" value="UniProtKB-SubCell"/>
</dbReference>
<dbReference type="STRING" id="1448308.A0A2T2NUJ7"/>
<dbReference type="EMBL" id="KZ678133">
    <property type="protein sequence ID" value="PSN69063.1"/>
    <property type="molecule type" value="Genomic_DNA"/>
</dbReference>
<evidence type="ECO:0000256" key="5">
    <source>
        <dbReference type="ARBA" id="ARBA00023136"/>
    </source>
</evidence>